<dbReference type="EMBL" id="CP002018">
    <property type="protein sequence ID" value="AEM39952.1"/>
    <property type="molecule type" value="Genomic_DNA"/>
</dbReference>
<dbReference type="RefSeq" id="WP_013383368.1">
    <property type="nucleotide sequence ID" value="NC_017384.1"/>
</dbReference>
<evidence type="ECO:0000313" key="3">
    <source>
        <dbReference type="Proteomes" id="UP000000692"/>
    </source>
</evidence>
<proteinExistence type="predicted"/>
<dbReference type="HOGENOM" id="CLU_3062414_0_0_5"/>
<dbReference type="KEGG" id="kvl:KVU_0113"/>
<dbReference type="Proteomes" id="UP000000692">
    <property type="component" value="Chromosome"/>
</dbReference>
<dbReference type="AlphaFoldDB" id="F9Y8E3"/>
<evidence type="ECO:0000313" key="2">
    <source>
        <dbReference type="EMBL" id="AEM39952.1"/>
    </source>
</evidence>
<keyword evidence="3" id="KW-1185">Reference proteome</keyword>
<name>F9Y8E3_KETVW</name>
<accession>F9Y8E3</accession>
<dbReference type="OrthoDB" id="7866398at2"/>
<keyword evidence="1" id="KW-0472">Membrane</keyword>
<protein>
    <submittedName>
        <fullName evidence="2">Uncharacterized protein</fullName>
    </submittedName>
</protein>
<organism evidence="2 3">
    <name type="scientific">Ketogulonicigenium vulgare (strain WSH-001)</name>
    <dbReference type="NCBI Taxonomy" id="759362"/>
    <lineage>
        <taxon>Bacteria</taxon>
        <taxon>Pseudomonadati</taxon>
        <taxon>Pseudomonadota</taxon>
        <taxon>Alphaproteobacteria</taxon>
        <taxon>Rhodobacterales</taxon>
        <taxon>Roseobacteraceae</taxon>
        <taxon>Ketogulonicigenium</taxon>
    </lineage>
</organism>
<keyword evidence="1" id="KW-0812">Transmembrane</keyword>
<feature type="transmembrane region" description="Helical" evidence="1">
    <location>
        <begin position="6"/>
        <end position="24"/>
    </location>
</feature>
<evidence type="ECO:0000256" key="1">
    <source>
        <dbReference type="SAM" id="Phobius"/>
    </source>
</evidence>
<sequence>MLIKIVIVFLGFMLLVAMFAGQIMKWMGKKPRLATTCKRCGRPLIAGKCDCKG</sequence>
<keyword evidence="1" id="KW-1133">Transmembrane helix</keyword>
<reference evidence="2 3" key="1">
    <citation type="journal article" date="2011" name="J. Bacteriol.">
        <title>Complete genome sequence of the industrial strain Ketogulonicigenium vulgare WSH-001.</title>
        <authorList>
            <person name="Liu L."/>
            <person name="Li Y."/>
            <person name="Zhang J."/>
            <person name="Zhou Z."/>
            <person name="Liu J."/>
            <person name="Li X."/>
            <person name="Zhou J."/>
            <person name="Du G."/>
            <person name="Wang L."/>
            <person name="Chen J."/>
        </authorList>
    </citation>
    <scope>NUCLEOTIDE SEQUENCE [LARGE SCALE GENOMIC DNA]</scope>
    <source>
        <strain evidence="2 3">WSH-001</strain>
    </source>
</reference>
<gene>
    <name evidence="2" type="ordered locus">KVU_0113</name>
</gene>